<evidence type="ECO:0000313" key="2">
    <source>
        <dbReference type="EMBL" id="MDP9794155.1"/>
    </source>
</evidence>
<reference evidence="2 3" key="1">
    <citation type="submission" date="2023-07" db="EMBL/GenBank/DDBJ databases">
        <title>Sequencing the genomes of 1000 actinobacteria strains.</title>
        <authorList>
            <person name="Klenk H.-P."/>
        </authorList>
    </citation>
    <scope>NUCLEOTIDE SEQUENCE [LARGE SCALE GENOMIC DNA]</scope>
    <source>
        <strain evidence="2 3">DSM 44710</strain>
    </source>
</reference>
<dbReference type="Proteomes" id="UP001240984">
    <property type="component" value="Unassembled WGS sequence"/>
</dbReference>
<feature type="domain" description="NADP-dependent oxidoreductase" evidence="1">
    <location>
        <begin position="64"/>
        <end position="313"/>
    </location>
</feature>
<dbReference type="InterPro" id="IPR053135">
    <property type="entry name" value="AKR2_Oxidoreductase"/>
</dbReference>
<dbReference type="CDD" id="cd19095">
    <property type="entry name" value="AKR_PA4992-like"/>
    <property type="match status" value="1"/>
</dbReference>
<keyword evidence="3" id="KW-1185">Reference proteome</keyword>
<dbReference type="InterPro" id="IPR006311">
    <property type="entry name" value="TAT_signal"/>
</dbReference>
<dbReference type="InterPro" id="IPR036812">
    <property type="entry name" value="NAD(P)_OxRdtase_dom_sf"/>
</dbReference>
<dbReference type="PANTHER" id="PTHR43312">
    <property type="entry name" value="D-THREO-ALDOSE 1-DEHYDROGENASE"/>
    <property type="match status" value="1"/>
</dbReference>
<sequence length="368" mass="39560">MTQEDTPVRRRSVFKAGGVAFAASLGAGGALTESAAAGAVAGGPAASDLITRPVPRTGQRLPAVGLGTFMTFDTLPGAGRDHVREVLRRHWAGGGRVVDTSALYGASEANLGAAARQLGITERLFVANKVWATGEHLWDDSHAEHSLARSRRRLARQRPLDLLQVHSLVNVDVMVPLLHAWKQEGRIGHLGVTHHEAAYLPALTSWIRRGELDFVQVHYSMAFRGPERELLPAAAGEGTAVLVNMALEKGRLHQLVAGRPLPGFAAGLGITSWAQFFLKWVLGHPAVTCVLPATSRPEHVTDNLAAMRGPLPDAATRDRMSEYMATVPGFHEVSRAPWYPGRSYPGLVARSQAAIRARSPWWAPGPSA</sequence>
<dbReference type="SUPFAM" id="SSF51430">
    <property type="entry name" value="NAD(P)-linked oxidoreductase"/>
    <property type="match status" value="1"/>
</dbReference>
<dbReference type="PROSITE" id="PS51318">
    <property type="entry name" value="TAT"/>
    <property type="match status" value="1"/>
</dbReference>
<accession>A0ABT9MRV7</accession>
<dbReference type="PANTHER" id="PTHR43312:SF1">
    <property type="entry name" value="NADP-DEPENDENT OXIDOREDUCTASE DOMAIN-CONTAINING PROTEIN"/>
    <property type="match status" value="1"/>
</dbReference>
<dbReference type="Gene3D" id="3.20.20.100">
    <property type="entry name" value="NADP-dependent oxidoreductase domain"/>
    <property type="match status" value="1"/>
</dbReference>
<comment type="caution">
    <text evidence="2">The sequence shown here is derived from an EMBL/GenBank/DDBJ whole genome shotgun (WGS) entry which is preliminary data.</text>
</comment>
<proteinExistence type="predicted"/>
<dbReference type="EMBL" id="JAUSRA010000001">
    <property type="protein sequence ID" value="MDP9794155.1"/>
    <property type="molecule type" value="Genomic_DNA"/>
</dbReference>
<name>A0ABT9MRV7_9ACTN</name>
<organism evidence="2 3">
    <name type="scientific">Catenuloplanes nepalensis</name>
    <dbReference type="NCBI Taxonomy" id="587533"/>
    <lineage>
        <taxon>Bacteria</taxon>
        <taxon>Bacillati</taxon>
        <taxon>Actinomycetota</taxon>
        <taxon>Actinomycetes</taxon>
        <taxon>Micromonosporales</taxon>
        <taxon>Micromonosporaceae</taxon>
        <taxon>Catenuloplanes</taxon>
    </lineage>
</organism>
<evidence type="ECO:0000259" key="1">
    <source>
        <dbReference type="Pfam" id="PF00248"/>
    </source>
</evidence>
<dbReference type="InterPro" id="IPR023210">
    <property type="entry name" value="NADP_OxRdtase_dom"/>
</dbReference>
<dbReference type="Pfam" id="PF00248">
    <property type="entry name" value="Aldo_ket_red"/>
    <property type="match status" value="1"/>
</dbReference>
<protein>
    <submittedName>
        <fullName evidence="2">Diketogulonate reductase-like aldo/keto reductase</fullName>
    </submittedName>
</protein>
<gene>
    <name evidence="2" type="ORF">J2S43_002667</name>
</gene>
<dbReference type="RefSeq" id="WP_306829288.1">
    <property type="nucleotide sequence ID" value="NZ_JAUSRA010000001.1"/>
</dbReference>
<evidence type="ECO:0000313" key="3">
    <source>
        <dbReference type="Proteomes" id="UP001240984"/>
    </source>
</evidence>